<gene>
    <name evidence="2" type="ordered locus">MTR_8g028275</name>
    <name evidence="3" type="ORF">MtrunA17_Chr8g0347901</name>
</gene>
<keyword evidence="5" id="KW-1185">Reference proteome</keyword>
<evidence type="ECO:0000256" key="1">
    <source>
        <dbReference type="SAM" id="Phobius"/>
    </source>
</evidence>
<feature type="transmembrane region" description="Helical" evidence="1">
    <location>
        <begin position="64"/>
        <end position="84"/>
    </location>
</feature>
<dbReference type="PANTHER" id="PTHR34115:SF15">
    <property type="entry name" value="PROTEIN, PUTATIVE-RELATED"/>
    <property type="match status" value="1"/>
</dbReference>
<dbReference type="Proteomes" id="UP000265566">
    <property type="component" value="Chromosome 8"/>
</dbReference>
<reference evidence="2 5" key="1">
    <citation type="journal article" date="2011" name="Nature">
        <title>The Medicago genome provides insight into the evolution of rhizobial symbioses.</title>
        <authorList>
            <person name="Young N.D."/>
            <person name="Debelle F."/>
            <person name="Oldroyd G.E."/>
            <person name="Geurts R."/>
            <person name="Cannon S.B."/>
            <person name="Udvardi M.K."/>
            <person name="Benedito V.A."/>
            <person name="Mayer K.F."/>
            <person name="Gouzy J."/>
            <person name="Schoof H."/>
            <person name="Van de Peer Y."/>
            <person name="Proost S."/>
            <person name="Cook D.R."/>
            <person name="Meyers B.C."/>
            <person name="Spannagl M."/>
            <person name="Cheung F."/>
            <person name="De Mita S."/>
            <person name="Krishnakumar V."/>
            <person name="Gundlach H."/>
            <person name="Zhou S."/>
            <person name="Mudge J."/>
            <person name="Bharti A.K."/>
            <person name="Murray J.D."/>
            <person name="Naoumkina M.A."/>
            <person name="Rosen B."/>
            <person name="Silverstein K.A."/>
            <person name="Tang H."/>
            <person name="Rombauts S."/>
            <person name="Zhao P.X."/>
            <person name="Zhou P."/>
            <person name="Barbe V."/>
            <person name="Bardou P."/>
            <person name="Bechner M."/>
            <person name="Bellec A."/>
            <person name="Berger A."/>
            <person name="Berges H."/>
            <person name="Bidwell S."/>
            <person name="Bisseling T."/>
            <person name="Choisne N."/>
            <person name="Couloux A."/>
            <person name="Denny R."/>
            <person name="Deshpande S."/>
            <person name="Dai X."/>
            <person name="Doyle J.J."/>
            <person name="Dudez A.M."/>
            <person name="Farmer A.D."/>
            <person name="Fouteau S."/>
            <person name="Franken C."/>
            <person name="Gibelin C."/>
            <person name="Gish J."/>
            <person name="Goldstein S."/>
            <person name="Gonzalez A.J."/>
            <person name="Green P.J."/>
            <person name="Hallab A."/>
            <person name="Hartog M."/>
            <person name="Hua A."/>
            <person name="Humphray S.J."/>
            <person name="Jeong D.H."/>
            <person name="Jing Y."/>
            <person name="Jocker A."/>
            <person name="Kenton S.M."/>
            <person name="Kim D.J."/>
            <person name="Klee K."/>
            <person name="Lai H."/>
            <person name="Lang C."/>
            <person name="Lin S."/>
            <person name="Macmil S.L."/>
            <person name="Magdelenat G."/>
            <person name="Matthews L."/>
            <person name="McCorrison J."/>
            <person name="Monaghan E.L."/>
            <person name="Mun J.H."/>
            <person name="Najar F.Z."/>
            <person name="Nicholson C."/>
            <person name="Noirot C."/>
            <person name="O'Bleness M."/>
            <person name="Paule C.R."/>
            <person name="Poulain J."/>
            <person name="Prion F."/>
            <person name="Qin B."/>
            <person name="Qu C."/>
            <person name="Retzel E.F."/>
            <person name="Riddle C."/>
            <person name="Sallet E."/>
            <person name="Samain S."/>
            <person name="Samson N."/>
            <person name="Sanders I."/>
            <person name="Saurat O."/>
            <person name="Scarpelli C."/>
            <person name="Schiex T."/>
            <person name="Segurens B."/>
            <person name="Severin A.J."/>
            <person name="Sherrier D.J."/>
            <person name="Shi R."/>
            <person name="Sims S."/>
            <person name="Singer S.R."/>
            <person name="Sinharoy S."/>
            <person name="Sterck L."/>
            <person name="Viollet A."/>
            <person name="Wang B.B."/>
            <person name="Wang K."/>
            <person name="Wang M."/>
            <person name="Wang X."/>
            <person name="Warfsmann J."/>
            <person name="Weissenbach J."/>
            <person name="White D.D."/>
            <person name="White J.D."/>
            <person name="Wiley G.B."/>
            <person name="Wincker P."/>
            <person name="Xing Y."/>
            <person name="Yang L."/>
            <person name="Yao Z."/>
            <person name="Ying F."/>
            <person name="Zhai J."/>
            <person name="Zhou L."/>
            <person name="Zuber A."/>
            <person name="Denarie J."/>
            <person name="Dixon R.A."/>
            <person name="May G.D."/>
            <person name="Schwartz D.C."/>
            <person name="Rogers J."/>
            <person name="Quetier F."/>
            <person name="Town C.D."/>
            <person name="Roe B.A."/>
        </authorList>
    </citation>
    <scope>NUCLEOTIDE SEQUENCE [LARGE SCALE GENOMIC DNA]</scope>
    <source>
        <strain evidence="2">A17</strain>
        <strain evidence="4 5">cv. Jemalong A17</strain>
    </source>
</reference>
<sequence>MAGLVRPRPHEVVFNVLNNVQLFTMVVENNTPQCPHHTLVPFTYFVLIGFLQLKYPQNPTPFQIHSNTTIVSIASFLAYCLLFWVRLKFAIRVNTLMEIFGSLSLISLVLMLLPNHTWGESLKCITYTIWFLIHVVAFIIKTLRGEHMRKRRVVPPFLPY</sequence>
<evidence type="ECO:0000313" key="3">
    <source>
        <dbReference type="EMBL" id="RHN39805.1"/>
    </source>
</evidence>
<organism evidence="2 5">
    <name type="scientific">Medicago truncatula</name>
    <name type="common">Barrel medic</name>
    <name type="synonym">Medicago tribuloides</name>
    <dbReference type="NCBI Taxonomy" id="3880"/>
    <lineage>
        <taxon>Eukaryota</taxon>
        <taxon>Viridiplantae</taxon>
        <taxon>Streptophyta</taxon>
        <taxon>Embryophyta</taxon>
        <taxon>Tracheophyta</taxon>
        <taxon>Spermatophyta</taxon>
        <taxon>Magnoliopsida</taxon>
        <taxon>eudicotyledons</taxon>
        <taxon>Gunneridae</taxon>
        <taxon>Pentapetalae</taxon>
        <taxon>rosids</taxon>
        <taxon>fabids</taxon>
        <taxon>Fabales</taxon>
        <taxon>Fabaceae</taxon>
        <taxon>Papilionoideae</taxon>
        <taxon>50 kb inversion clade</taxon>
        <taxon>NPAAA clade</taxon>
        <taxon>Hologalegina</taxon>
        <taxon>IRL clade</taxon>
        <taxon>Trifolieae</taxon>
        <taxon>Medicago</taxon>
    </lineage>
</organism>
<keyword evidence="1 2" id="KW-0812">Transmembrane</keyword>
<dbReference type="HOGENOM" id="CLU_1646255_0_0_1"/>
<feature type="transmembrane region" description="Helical" evidence="1">
    <location>
        <begin position="125"/>
        <end position="143"/>
    </location>
</feature>
<evidence type="ECO:0000313" key="4">
    <source>
        <dbReference type="EnsemblPlants" id="KEH18752"/>
    </source>
</evidence>
<dbReference type="InterPro" id="IPR053258">
    <property type="entry name" value="Ca-permeable_cation_channel"/>
</dbReference>
<dbReference type="EMBL" id="CM001224">
    <property type="protein sequence ID" value="KEH18752.1"/>
    <property type="molecule type" value="Genomic_DNA"/>
</dbReference>
<dbReference type="Proteomes" id="UP000002051">
    <property type="component" value="Chromosome 8"/>
</dbReference>
<evidence type="ECO:0000313" key="5">
    <source>
        <dbReference type="Proteomes" id="UP000002051"/>
    </source>
</evidence>
<dbReference type="PANTHER" id="PTHR34115">
    <property type="entry name" value="PROTEIN, PUTATIVE-RELATED"/>
    <property type="match status" value="1"/>
</dbReference>
<dbReference type="Gramene" id="rna45873">
    <property type="protein sequence ID" value="RHN39805.1"/>
    <property type="gene ID" value="gene45873"/>
</dbReference>
<dbReference type="EMBL" id="PSQE01000008">
    <property type="protein sequence ID" value="RHN39805.1"/>
    <property type="molecule type" value="Genomic_DNA"/>
</dbReference>
<reference evidence="6" key="4">
    <citation type="journal article" date="2018" name="Nat. Plants">
        <title>Whole-genome landscape of Medicago truncatula symbiotic genes.</title>
        <authorList>
            <person name="Pecrix Y."/>
            <person name="Staton S.E."/>
            <person name="Sallet E."/>
            <person name="Lelandais-Briere C."/>
            <person name="Moreau S."/>
            <person name="Carrere S."/>
            <person name="Blein T."/>
            <person name="Jardinaud M.F."/>
            <person name="Latrasse D."/>
            <person name="Zouine M."/>
            <person name="Zahm M."/>
            <person name="Kreplak J."/>
            <person name="Mayjonade B."/>
            <person name="Satge C."/>
            <person name="Perez M."/>
            <person name="Cauet S."/>
            <person name="Marande W."/>
            <person name="Chantry-Darmon C."/>
            <person name="Lopez-Roques C."/>
            <person name="Bouchez O."/>
            <person name="Berard A."/>
            <person name="Debelle F."/>
            <person name="Munos S."/>
            <person name="Bendahmane A."/>
            <person name="Berges H."/>
            <person name="Niebel A."/>
            <person name="Buitink J."/>
            <person name="Frugier F."/>
            <person name="Benhamed M."/>
            <person name="Crespi M."/>
            <person name="Gouzy J."/>
            <person name="Gamas P."/>
        </authorList>
    </citation>
    <scope>NUCLEOTIDE SEQUENCE [LARGE SCALE GENOMIC DNA]</scope>
    <source>
        <strain evidence="6">cv. Jemalong A17</strain>
    </source>
</reference>
<reference evidence="3" key="5">
    <citation type="journal article" date="2018" name="Nat. Plants">
        <title>Whole-genome landscape of Medicago truncatula symbiotic genes.</title>
        <authorList>
            <person name="Pecrix Y."/>
            <person name="Gamas P."/>
            <person name="Carrere S."/>
        </authorList>
    </citation>
    <scope>NUCLEOTIDE SEQUENCE</scope>
    <source>
        <tissue evidence="3">Leaves</tissue>
    </source>
</reference>
<feature type="transmembrane region" description="Helical" evidence="1">
    <location>
        <begin position="96"/>
        <end position="113"/>
    </location>
</feature>
<proteinExistence type="predicted"/>
<accession>A0A072TMV8</accession>
<reference evidence="4" key="3">
    <citation type="submission" date="2015-04" db="UniProtKB">
        <authorList>
            <consortium name="EnsemblPlants"/>
        </authorList>
    </citation>
    <scope>IDENTIFICATION</scope>
    <source>
        <strain evidence="4">cv. Jemalong A17</strain>
    </source>
</reference>
<dbReference type="AlphaFoldDB" id="A0A072TMV8"/>
<evidence type="ECO:0000313" key="6">
    <source>
        <dbReference type="Proteomes" id="UP000265566"/>
    </source>
</evidence>
<keyword evidence="1" id="KW-1133">Transmembrane helix</keyword>
<evidence type="ECO:0000313" key="2">
    <source>
        <dbReference type="EMBL" id="KEH18752.1"/>
    </source>
</evidence>
<reference evidence="2 5" key="2">
    <citation type="journal article" date="2014" name="BMC Genomics">
        <title>An improved genome release (version Mt4.0) for the model legume Medicago truncatula.</title>
        <authorList>
            <person name="Tang H."/>
            <person name="Krishnakumar V."/>
            <person name="Bidwell S."/>
            <person name="Rosen B."/>
            <person name="Chan A."/>
            <person name="Zhou S."/>
            <person name="Gentzbittel L."/>
            <person name="Childs K.L."/>
            <person name="Yandell M."/>
            <person name="Gundlach H."/>
            <person name="Mayer K.F."/>
            <person name="Schwartz D.C."/>
            <person name="Town C.D."/>
        </authorList>
    </citation>
    <scope>GENOME REANNOTATION</scope>
    <source>
        <strain evidence="2">A17</strain>
        <strain evidence="4 5">cv. Jemalong A17</strain>
    </source>
</reference>
<dbReference type="EnsemblPlants" id="KEH18752">
    <property type="protein sequence ID" value="KEH18752"/>
    <property type="gene ID" value="MTR_8g028275"/>
</dbReference>
<keyword evidence="1" id="KW-0472">Membrane</keyword>
<protein>
    <submittedName>
        <fullName evidence="2">Transmembrane protein, putative</fullName>
    </submittedName>
</protein>
<name>A0A072TMV8_MEDTR</name>